<comment type="caution">
    <text evidence="2">The sequence shown here is derived from an EMBL/GenBank/DDBJ whole genome shotgun (WGS) entry which is preliminary data.</text>
</comment>
<accession>A0A9D1V077</accession>
<organism evidence="2 3">
    <name type="scientific">Candidatus Odoribacter faecigallinarum</name>
    <dbReference type="NCBI Taxonomy" id="2838706"/>
    <lineage>
        <taxon>Bacteria</taxon>
        <taxon>Pseudomonadati</taxon>
        <taxon>Bacteroidota</taxon>
        <taxon>Bacteroidia</taxon>
        <taxon>Bacteroidales</taxon>
        <taxon>Odoribacteraceae</taxon>
        <taxon>Odoribacter</taxon>
    </lineage>
</organism>
<dbReference type="EMBL" id="DXFT01000122">
    <property type="protein sequence ID" value="HIX03726.1"/>
    <property type="molecule type" value="Genomic_DNA"/>
</dbReference>
<dbReference type="InterPro" id="IPR035965">
    <property type="entry name" value="PAS-like_dom_sf"/>
</dbReference>
<protein>
    <submittedName>
        <fullName evidence="2">PAS domain-containing protein</fullName>
    </submittedName>
</protein>
<reference evidence="2" key="2">
    <citation type="submission" date="2021-04" db="EMBL/GenBank/DDBJ databases">
        <authorList>
            <person name="Gilroy R."/>
        </authorList>
    </citation>
    <scope>NUCLEOTIDE SEQUENCE</scope>
    <source>
        <strain evidence="2">23274</strain>
    </source>
</reference>
<dbReference type="Proteomes" id="UP000824202">
    <property type="component" value="Unassembled WGS sequence"/>
</dbReference>
<evidence type="ECO:0000259" key="1">
    <source>
        <dbReference type="Pfam" id="PF08448"/>
    </source>
</evidence>
<dbReference type="Pfam" id="PF08448">
    <property type="entry name" value="PAS_4"/>
    <property type="match status" value="1"/>
</dbReference>
<sequence>MDYLKEANVALTVCDKDGKIIDMNEKSKKTFLKPGREDLIGKNVLDCHPEPARSMLADMLEHPRTNAYTIEKGGVKKLIYQTPWYENGEYKGFMELSMEIPFEMKHAVRKG</sequence>
<name>A0A9D1V077_9BACT</name>
<gene>
    <name evidence="2" type="ORF">H9863_06380</name>
</gene>
<proteinExistence type="predicted"/>
<dbReference type="AlphaFoldDB" id="A0A9D1V077"/>
<reference evidence="2" key="1">
    <citation type="journal article" date="2021" name="PeerJ">
        <title>Extensive microbial diversity within the chicken gut microbiome revealed by metagenomics and culture.</title>
        <authorList>
            <person name="Gilroy R."/>
            <person name="Ravi A."/>
            <person name="Getino M."/>
            <person name="Pursley I."/>
            <person name="Horton D.L."/>
            <person name="Alikhan N.F."/>
            <person name="Baker D."/>
            <person name="Gharbi K."/>
            <person name="Hall N."/>
            <person name="Watson M."/>
            <person name="Adriaenssens E.M."/>
            <person name="Foster-Nyarko E."/>
            <person name="Jarju S."/>
            <person name="Secka A."/>
            <person name="Antonio M."/>
            <person name="Oren A."/>
            <person name="Chaudhuri R.R."/>
            <person name="La Ragione R."/>
            <person name="Hildebrand F."/>
            <person name="Pallen M.J."/>
        </authorList>
    </citation>
    <scope>NUCLEOTIDE SEQUENCE</scope>
    <source>
        <strain evidence="2">23274</strain>
    </source>
</reference>
<evidence type="ECO:0000313" key="3">
    <source>
        <dbReference type="Proteomes" id="UP000824202"/>
    </source>
</evidence>
<evidence type="ECO:0000313" key="2">
    <source>
        <dbReference type="EMBL" id="HIX03726.1"/>
    </source>
</evidence>
<dbReference type="SUPFAM" id="SSF55785">
    <property type="entry name" value="PYP-like sensor domain (PAS domain)"/>
    <property type="match status" value="1"/>
</dbReference>
<feature type="domain" description="PAS fold-4" evidence="1">
    <location>
        <begin position="6"/>
        <end position="60"/>
    </location>
</feature>
<dbReference type="InterPro" id="IPR013656">
    <property type="entry name" value="PAS_4"/>
</dbReference>
<dbReference type="CDD" id="cd00130">
    <property type="entry name" value="PAS"/>
    <property type="match status" value="1"/>
</dbReference>
<dbReference type="Gene3D" id="3.30.450.20">
    <property type="entry name" value="PAS domain"/>
    <property type="match status" value="1"/>
</dbReference>
<dbReference type="InterPro" id="IPR000014">
    <property type="entry name" value="PAS"/>
</dbReference>